<sequence>MLIGDAAHTMLPFSGQGANLAIEESQLLGEFFKNASTAEVPAEVRRFEATRRKRIVTIKLLSRIRFGKENDAAYRLLEHDELDSAEIPRSFHERLLFEWKNDSYGEVEKLEID</sequence>
<dbReference type="PANTHER" id="PTHR13789:SF314">
    <property type="entry name" value="FAD-BINDING DOMAIN-CONTAINING PROTEIN"/>
    <property type="match status" value="1"/>
</dbReference>
<evidence type="ECO:0000256" key="2">
    <source>
        <dbReference type="ARBA" id="ARBA00022630"/>
    </source>
</evidence>
<dbReference type="EMBL" id="KZ805328">
    <property type="protein sequence ID" value="PVI03672.1"/>
    <property type="molecule type" value="Genomic_DNA"/>
</dbReference>
<evidence type="ECO:0000313" key="7">
    <source>
        <dbReference type="EMBL" id="PVI03672.1"/>
    </source>
</evidence>
<gene>
    <name evidence="7" type="ORF">DM02DRAFT_669566</name>
</gene>
<protein>
    <recommendedName>
        <fullName evidence="6">FAD-binding domain-containing protein</fullName>
    </recommendedName>
</protein>
<keyword evidence="3" id="KW-0274">FAD</keyword>
<proteinExistence type="inferred from homology"/>
<evidence type="ECO:0000256" key="5">
    <source>
        <dbReference type="ARBA" id="ARBA00023033"/>
    </source>
</evidence>
<comment type="similarity">
    <text evidence="1">Belongs to the paxM FAD-dependent monooxygenase family.</text>
</comment>
<evidence type="ECO:0000259" key="6">
    <source>
        <dbReference type="Pfam" id="PF01494"/>
    </source>
</evidence>
<dbReference type="Proteomes" id="UP000244855">
    <property type="component" value="Unassembled WGS sequence"/>
</dbReference>
<dbReference type="InterPro" id="IPR036188">
    <property type="entry name" value="FAD/NAD-bd_sf"/>
</dbReference>
<dbReference type="AlphaFoldDB" id="A0A2V1E0K1"/>
<evidence type="ECO:0000256" key="1">
    <source>
        <dbReference type="ARBA" id="ARBA00007992"/>
    </source>
</evidence>
<dbReference type="GO" id="GO:0071949">
    <property type="term" value="F:FAD binding"/>
    <property type="evidence" value="ECO:0007669"/>
    <property type="project" value="InterPro"/>
</dbReference>
<dbReference type="STRING" id="97972.A0A2V1E0K1"/>
<organism evidence="7 8">
    <name type="scientific">Periconia macrospinosa</name>
    <dbReference type="NCBI Taxonomy" id="97972"/>
    <lineage>
        <taxon>Eukaryota</taxon>
        <taxon>Fungi</taxon>
        <taxon>Dikarya</taxon>
        <taxon>Ascomycota</taxon>
        <taxon>Pezizomycotina</taxon>
        <taxon>Dothideomycetes</taxon>
        <taxon>Pleosporomycetidae</taxon>
        <taxon>Pleosporales</taxon>
        <taxon>Massarineae</taxon>
        <taxon>Periconiaceae</taxon>
        <taxon>Periconia</taxon>
    </lineage>
</organism>
<dbReference type="InterPro" id="IPR002938">
    <property type="entry name" value="FAD-bd"/>
</dbReference>
<keyword evidence="4" id="KW-0560">Oxidoreductase</keyword>
<dbReference type="PANTHER" id="PTHR13789">
    <property type="entry name" value="MONOOXYGENASE"/>
    <property type="match status" value="1"/>
</dbReference>
<dbReference type="SUPFAM" id="SSF51905">
    <property type="entry name" value="FAD/NAD(P)-binding domain"/>
    <property type="match status" value="1"/>
</dbReference>
<reference evidence="7 8" key="1">
    <citation type="journal article" date="2018" name="Sci. Rep.">
        <title>Comparative genomics provides insights into the lifestyle and reveals functional heterogeneity of dark septate endophytic fungi.</title>
        <authorList>
            <person name="Knapp D.G."/>
            <person name="Nemeth J.B."/>
            <person name="Barry K."/>
            <person name="Hainaut M."/>
            <person name="Henrissat B."/>
            <person name="Johnson J."/>
            <person name="Kuo A."/>
            <person name="Lim J.H.P."/>
            <person name="Lipzen A."/>
            <person name="Nolan M."/>
            <person name="Ohm R.A."/>
            <person name="Tamas L."/>
            <person name="Grigoriev I.V."/>
            <person name="Spatafora J.W."/>
            <person name="Nagy L.G."/>
            <person name="Kovacs G.M."/>
        </authorList>
    </citation>
    <scope>NUCLEOTIDE SEQUENCE [LARGE SCALE GENOMIC DNA]</scope>
    <source>
        <strain evidence="7 8">DSE2036</strain>
    </source>
</reference>
<dbReference type="OrthoDB" id="9993796at2759"/>
<dbReference type="GO" id="GO:0004497">
    <property type="term" value="F:monooxygenase activity"/>
    <property type="evidence" value="ECO:0007669"/>
    <property type="project" value="UniProtKB-KW"/>
</dbReference>
<dbReference type="Gene3D" id="3.50.50.60">
    <property type="entry name" value="FAD/NAD(P)-binding domain"/>
    <property type="match status" value="1"/>
</dbReference>
<evidence type="ECO:0000256" key="4">
    <source>
        <dbReference type="ARBA" id="ARBA00023002"/>
    </source>
</evidence>
<feature type="domain" description="FAD-binding" evidence="6">
    <location>
        <begin position="2"/>
        <end position="32"/>
    </location>
</feature>
<dbReference type="InterPro" id="IPR050493">
    <property type="entry name" value="FAD-dep_Monooxygenase_BioMet"/>
</dbReference>
<keyword evidence="2" id="KW-0285">Flavoprotein</keyword>
<name>A0A2V1E0K1_9PLEO</name>
<accession>A0A2V1E0K1</accession>
<evidence type="ECO:0000256" key="3">
    <source>
        <dbReference type="ARBA" id="ARBA00022827"/>
    </source>
</evidence>
<evidence type="ECO:0000313" key="8">
    <source>
        <dbReference type="Proteomes" id="UP000244855"/>
    </source>
</evidence>
<keyword evidence="8" id="KW-1185">Reference proteome</keyword>
<dbReference type="Pfam" id="PF01494">
    <property type="entry name" value="FAD_binding_3"/>
    <property type="match status" value="1"/>
</dbReference>
<keyword evidence="5" id="KW-0503">Monooxygenase</keyword>